<dbReference type="Proteomes" id="UP000249645">
    <property type="component" value="Unassembled WGS sequence"/>
</dbReference>
<organism evidence="2 3">
    <name type="scientific">Pseudopedobacter saltans</name>
    <dbReference type="NCBI Taxonomy" id="151895"/>
    <lineage>
        <taxon>Bacteria</taxon>
        <taxon>Pseudomonadati</taxon>
        <taxon>Bacteroidota</taxon>
        <taxon>Sphingobacteriia</taxon>
        <taxon>Sphingobacteriales</taxon>
        <taxon>Sphingobacteriaceae</taxon>
        <taxon>Pseudopedobacter</taxon>
    </lineage>
</organism>
<dbReference type="EMBL" id="QFOI01000025">
    <property type="protein sequence ID" value="PZP51640.1"/>
    <property type="molecule type" value="Genomic_DNA"/>
</dbReference>
<gene>
    <name evidence="2" type="ORF">DI598_02745</name>
</gene>
<name>A0A2W5FDB3_9SPHI</name>
<feature type="chain" id="PRO_5016013144" evidence="1">
    <location>
        <begin position="22"/>
        <end position="446"/>
    </location>
</feature>
<sequence>MKKRFIVPVLLLSLVSMGASAQKYDSTKMATLIQAKKFAEAKADMDKIIANPEEAAKPEILGLQTRVYGEIVNDSTLAKQYPDALDRGYNAFELLLKAVPDTAQEMKVLKNPYTYGLAGVSNLYSAIFNKGIKGFNDKDYLTAFGSFKKSQRLSVFFAENGLLAGGNRSAIDTLSTFYAGYAAQALAQEKPEYKDSAVYYYKILLDKNITTATVEPAYKFLAYYYYNAKNTEALSSLLTVAKEKYPDGKEDWDQYGASLITAGATPAQLIEKYNAATNLNQTELETYASAFGKEKSAATDTALKSKLVTAEISAYQKLYDLNPSPLVAYNVGTLTNSKFDALEDQFRASAGQSADLKAKRAAIEASQQTLSDTAAEWFTKAYTALKAKADKSKQEASVYKNTVALLSNIYSWKVDKARGKDTKAFDKYDALAKQFDAEYNALSAAK</sequence>
<accession>A0A2W5FDB3</accession>
<proteinExistence type="predicted"/>
<comment type="caution">
    <text evidence="2">The sequence shown here is derived from an EMBL/GenBank/DDBJ whole genome shotgun (WGS) entry which is preliminary data.</text>
</comment>
<keyword evidence="1" id="KW-0732">Signal</keyword>
<evidence type="ECO:0000256" key="1">
    <source>
        <dbReference type="SAM" id="SignalP"/>
    </source>
</evidence>
<evidence type="ECO:0000313" key="2">
    <source>
        <dbReference type="EMBL" id="PZP51640.1"/>
    </source>
</evidence>
<reference evidence="2 3" key="1">
    <citation type="submission" date="2017-11" db="EMBL/GenBank/DDBJ databases">
        <title>Infants hospitalized years apart are colonized by the same room-sourced microbial strains.</title>
        <authorList>
            <person name="Brooks B."/>
            <person name="Olm M.R."/>
            <person name="Firek B.A."/>
            <person name="Baker R."/>
            <person name="Thomas B.C."/>
            <person name="Morowitz M.J."/>
            <person name="Banfield J.F."/>
        </authorList>
    </citation>
    <scope>NUCLEOTIDE SEQUENCE [LARGE SCALE GENOMIC DNA]</scope>
    <source>
        <strain evidence="2">S2_009_000_R2_76</strain>
    </source>
</reference>
<feature type="signal peptide" evidence="1">
    <location>
        <begin position="1"/>
        <end position="21"/>
    </location>
</feature>
<dbReference type="AlphaFoldDB" id="A0A2W5FDB3"/>
<protein>
    <submittedName>
        <fullName evidence="2">Uncharacterized protein</fullName>
    </submittedName>
</protein>
<evidence type="ECO:0000313" key="3">
    <source>
        <dbReference type="Proteomes" id="UP000249645"/>
    </source>
</evidence>